<dbReference type="GeneTree" id="ENSGT00940000155061"/>
<dbReference type="InterPro" id="IPR023394">
    <property type="entry name" value="Sec7_C_sf"/>
</dbReference>
<dbReference type="SMART" id="SM00222">
    <property type="entry name" value="Sec7"/>
    <property type="match status" value="1"/>
</dbReference>
<organism evidence="3 4">
    <name type="scientific">Myripristis murdjan</name>
    <name type="common">pinecone soldierfish</name>
    <dbReference type="NCBI Taxonomy" id="586833"/>
    <lineage>
        <taxon>Eukaryota</taxon>
        <taxon>Metazoa</taxon>
        <taxon>Chordata</taxon>
        <taxon>Craniata</taxon>
        <taxon>Vertebrata</taxon>
        <taxon>Euteleostomi</taxon>
        <taxon>Actinopterygii</taxon>
        <taxon>Neopterygii</taxon>
        <taxon>Teleostei</taxon>
        <taxon>Neoteleostei</taxon>
        <taxon>Acanthomorphata</taxon>
        <taxon>Holocentriformes</taxon>
        <taxon>Holocentridae</taxon>
        <taxon>Myripristis</taxon>
    </lineage>
</organism>
<reference evidence="3" key="3">
    <citation type="submission" date="2025-09" db="UniProtKB">
        <authorList>
            <consortium name="Ensembl"/>
        </authorList>
    </citation>
    <scope>IDENTIFICATION</scope>
</reference>
<dbReference type="PANTHER" id="PTHR10663:SF338">
    <property type="entry name" value="PH AND SEC7 DOMAIN-CONTAINING PROTEIN 4"/>
    <property type="match status" value="1"/>
</dbReference>
<reference evidence="3" key="1">
    <citation type="submission" date="2019-06" db="EMBL/GenBank/DDBJ databases">
        <authorList>
            <consortium name="Wellcome Sanger Institute Data Sharing"/>
        </authorList>
    </citation>
    <scope>NUCLEOTIDE SEQUENCE [LARGE SCALE GENOMIC DNA]</scope>
</reference>
<dbReference type="GO" id="GO:0032012">
    <property type="term" value="P:regulation of ARF protein signal transduction"/>
    <property type="evidence" value="ECO:0007669"/>
    <property type="project" value="InterPro"/>
</dbReference>
<dbReference type="PANTHER" id="PTHR10663">
    <property type="entry name" value="GUANYL-NUCLEOTIDE EXCHANGE FACTOR"/>
    <property type="match status" value="1"/>
</dbReference>
<keyword evidence="4" id="KW-1185">Reference proteome</keyword>
<feature type="domain" description="SEC7" evidence="2">
    <location>
        <begin position="81"/>
        <end position="206"/>
    </location>
</feature>
<accession>A0A667Y7A1</accession>
<dbReference type="InterPro" id="IPR035999">
    <property type="entry name" value="Sec7_dom_sf"/>
</dbReference>
<reference evidence="3" key="2">
    <citation type="submission" date="2025-08" db="UniProtKB">
        <authorList>
            <consortium name="Ensembl"/>
        </authorList>
    </citation>
    <scope>IDENTIFICATION</scope>
</reference>
<dbReference type="Ensembl" id="ENSMMDT00005026479.1">
    <property type="protein sequence ID" value="ENSMMDP00005025935.1"/>
    <property type="gene ID" value="ENSMMDG00005012424.1"/>
</dbReference>
<evidence type="ECO:0000313" key="4">
    <source>
        <dbReference type="Proteomes" id="UP000472263"/>
    </source>
</evidence>
<dbReference type="CDD" id="cd00171">
    <property type="entry name" value="Sec7"/>
    <property type="match status" value="1"/>
</dbReference>
<dbReference type="Proteomes" id="UP000472263">
    <property type="component" value="Chromosome 12"/>
</dbReference>
<name>A0A667Y7A1_9TELE</name>
<evidence type="ECO:0000256" key="1">
    <source>
        <dbReference type="SAM" id="MobiDB-lite"/>
    </source>
</evidence>
<feature type="region of interest" description="Disordered" evidence="1">
    <location>
        <begin position="1"/>
        <end position="37"/>
    </location>
</feature>
<dbReference type="Pfam" id="PF01369">
    <property type="entry name" value="Sec7"/>
    <property type="match status" value="1"/>
</dbReference>
<evidence type="ECO:0000313" key="3">
    <source>
        <dbReference type="Ensembl" id="ENSMMDP00005025935.1"/>
    </source>
</evidence>
<feature type="compositionally biased region" description="Polar residues" evidence="1">
    <location>
        <begin position="16"/>
        <end position="30"/>
    </location>
</feature>
<dbReference type="InParanoid" id="A0A667Y7A1"/>
<proteinExistence type="predicted"/>
<dbReference type="AlphaFoldDB" id="A0A667Y7A1"/>
<dbReference type="PROSITE" id="PS50190">
    <property type="entry name" value="SEC7"/>
    <property type="match status" value="1"/>
</dbReference>
<protein>
    <recommendedName>
        <fullName evidence="2">SEC7 domain-containing protein</fullName>
    </recommendedName>
</protein>
<sequence length="214" mass="23899">MTGPSPKPSVDPVQLVETNQTDQSEITEQPSPELHVSQPTAEVQLNQVDEQVEPSHQDAHVECVKNGSLQTVVENGDEDKLPETEENHMNGSGVDRETACRLAERLHKLDGIQRVDVVKYIDKDNDFSRAVGEEYLKFFDFTGQTLDQALRSFLKVVVLIGETQERERVLQRFASRFHQCNPDSFPSAGPVLTLTCALMLLNSDLHGQVGPETF</sequence>
<dbReference type="InterPro" id="IPR000904">
    <property type="entry name" value="Sec7_dom"/>
</dbReference>
<evidence type="ECO:0000259" key="2">
    <source>
        <dbReference type="PROSITE" id="PS50190"/>
    </source>
</evidence>
<dbReference type="GO" id="GO:0005085">
    <property type="term" value="F:guanyl-nucleotide exchange factor activity"/>
    <property type="evidence" value="ECO:0007669"/>
    <property type="project" value="InterPro"/>
</dbReference>
<dbReference type="SUPFAM" id="SSF48425">
    <property type="entry name" value="Sec7 domain"/>
    <property type="match status" value="1"/>
</dbReference>
<dbReference type="Gene3D" id="1.10.1000.11">
    <property type="entry name" value="Arf Nucleotide-binding Site Opener,domain 2"/>
    <property type="match status" value="1"/>
</dbReference>